<dbReference type="Pfam" id="PF01625">
    <property type="entry name" value="PMSR"/>
    <property type="match status" value="1"/>
</dbReference>
<evidence type="ECO:0000256" key="1">
    <source>
        <dbReference type="ARBA" id="ARBA00012502"/>
    </source>
</evidence>
<dbReference type="SUPFAM" id="SSF55068">
    <property type="entry name" value="Peptide methionine sulfoxide reductase"/>
    <property type="match status" value="1"/>
</dbReference>
<dbReference type="AlphaFoldDB" id="X0U6Q1"/>
<feature type="non-terminal residue" evidence="4">
    <location>
        <position position="1"/>
    </location>
</feature>
<accession>X0U6Q1</accession>
<feature type="domain" description="Peptide methionine sulphoxide reductase MsrA" evidence="3">
    <location>
        <begin position="3"/>
        <end position="36"/>
    </location>
</feature>
<protein>
    <recommendedName>
        <fullName evidence="1">peptide-methionine (S)-S-oxide reductase</fullName>
        <ecNumber evidence="1">1.8.4.11</ecNumber>
    </recommendedName>
</protein>
<evidence type="ECO:0000256" key="2">
    <source>
        <dbReference type="ARBA" id="ARBA00023002"/>
    </source>
</evidence>
<keyword evidence="2" id="KW-0560">Oxidoreductase</keyword>
<organism evidence="4">
    <name type="scientific">marine sediment metagenome</name>
    <dbReference type="NCBI Taxonomy" id="412755"/>
    <lineage>
        <taxon>unclassified sequences</taxon>
        <taxon>metagenomes</taxon>
        <taxon>ecological metagenomes</taxon>
    </lineage>
</organism>
<dbReference type="GO" id="GO:0008113">
    <property type="term" value="F:peptide-methionine (S)-S-oxide reductase activity"/>
    <property type="evidence" value="ECO:0007669"/>
    <property type="project" value="UniProtKB-EC"/>
</dbReference>
<dbReference type="EMBL" id="BARS01025167">
    <property type="protein sequence ID" value="GAG01255.1"/>
    <property type="molecule type" value="Genomic_DNA"/>
</dbReference>
<sequence>SGFYKKEIVTEIGPATKFYEAEEYHQQYNEKKKRRYLFI</sequence>
<dbReference type="InterPro" id="IPR036509">
    <property type="entry name" value="Met_Sox_Rdtase_MsrA_sf"/>
</dbReference>
<gene>
    <name evidence="4" type="ORF">S01H1_39818</name>
</gene>
<name>X0U6Q1_9ZZZZ</name>
<reference evidence="4" key="1">
    <citation type="journal article" date="2014" name="Front. Microbiol.">
        <title>High frequency of phylogenetically diverse reductive dehalogenase-homologous genes in deep subseafloor sedimentary metagenomes.</title>
        <authorList>
            <person name="Kawai M."/>
            <person name="Futagami T."/>
            <person name="Toyoda A."/>
            <person name="Takaki Y."/>
            <person name="Nishi S."/>
            <person name="Hori S."/>
            <person name="Arai W."/>
            <person name="Tsubouchi T."/>
            <person name="Morono Y."/>
            <person name="Uchiyama I."/>
            <person name="Ito T."/>
            <person name="Fujiyama A."/>
            <person name="Inagaki F."/>
            <person name="Takami H."/>
        </authorList>
    </citation>
    <scope>NUCLEOTIDE SEQUENCE</scope>
    <source>
        <strain evidence="4">Expedition CK06-06</strain>
    </source>
</reference>
<dbReference type="InterPro" id="IPR002569">
    <property type="entry name" value="Met_Sox_Rdtase_MsrA_dom"/>
</dbReference>
<dbReference type="EC" id="1.8.4.11" evidence="1"/>
<dbReference type="Gene3D" id="3.30.1060.10">
    <property type="entry name" value="Peptide methionine sulphoxide reductase MsrA"/>
    <property type="match status" value="1"/>
</dbReference>
<evidence type="ECO:0000259" key="3">
    <source>
        <dbReference type="Pfam" id="PF01625"/>
    </source>
</evidence>
<evidence type="ECO:0000313" key="4">
    <source>
        <dbReference type="EMBL" id="GAG01255.1"/>
    </source>
</evidence>
<comment type="caution">
    <text evidence="4">The sequence shown here is derived from an EMBL/GenBank/DDBJ whole genome shotgun (WGS) entry which is preliminary data.</text>
</comment>
<proteinExistence type="predicted"/>